<evidence type="ECO:0000256" key="12">
    <source>
        <dbReference type="RuleBase" id="RU000488"/>
    </source>
</evidence>
<gene>
    <name evidence="14" type="ORF">ACMD2_14697</name>
</gene>
<comment type="caution">
    <text evidence="14">The sequence shown here is derived from an EMBL/GenBank/DDBJ whole genome shotgun (WGS) entry which is preliminary data.</text>
</comment>
<dbReference type="AlphaFoldDB" id="A0A199UTF4"/>
<proteinExistence type="inferred from homology"/>
<dbReference type="STRING" id="4615.A0A199UTF4"/>
<evidence type="ECO:0000256" key="7">
    <source>
        <dbReference type="ARBA" id="ARBA00022737"/>
    </source>
</evidence>
<feature type="repeat" description="Solcar" evidence="11">
    <location>
        <begin position="195"/>
        <end position="278"/>
    </location>
</feature>
<dbReference type="InterPro" id="IPR018108">
    <property type="entry name" value="MCP_transmembrane"/>
</dbReference>
<dbReference type="InterPro" id="IPR023395">
    <property type="entry name" value="MCP_dom_sf"/>
</dbReference>
<evidence type="ECO:0000256" key="2">
    <source>
        <dbReference type="ARBA" id="ARBA00004141"/>
    </source>
</evidence>
<evidence type="ECO:0000256" key="11">
    <source>
        <dbReference type="PROSITE-ProRule" id="PRU00282"/>
    </source>
</evidence>
<dbReference type="Pfam" id="PF00153">
    <property type="entry name" value="Mito_carr"/>
    <property type="match status" value="4"/>
</dbReference>
<evidence type="ECO:0000313" key="14">
    <source>
        <dbReference type="EMBL" id="OAY68073.1"/>
    </source>
</evidence>
<feature type="repeat" description="Solcar" evidence="11">
    <location>
        <begin position="285"/>
        <end position="399"/>
    </location>
</feature>
<dbReference type="SUPFAM" id="SSF103506">
    <property type="entry name" value="Mitochondrial carrier"/>
    <property type="match status" value="2"/>
</dbReference>
<dbReference type="GO" id="GO:0015748">
    <property type="term" value="P:organophosphate ester transport"/>
    <property type="evidence" value="ECO:0007669"/>
    <property type="project" value="UniProtKB-ARBA"/>
</dbReference>
<evidence type="ECO:0000256" key="6">
    <source>
        <dbReference type="ARBA" id="ARBA00022692"/>
    </source>
</evidence>
<name>A0A199UTF4_ANACO</name>
<keyword evidence="3 12" id="KW-0813">Transport</keyword>
<keyword evidence="8" id="KW-0809">Transit peptide</keyword>
<evidence type="ECO:0000256" key="5">
    <source>
        <dbReference type="ARBA" id="ARBA00022640"/>
    </source>
</evidence>
<dbReference type="PROSITE" id="PS50920">
    <property type="entry name" value="SOLCAR"/>
    <property type="match status" value="3"/>
</dbReference>
<accession>A0A199UTF4</accession>
<feature type="region of interest" description="Disordered" evidence="13">
    <location>
        <begin position="51"/>
        <end position="74"/>
    </location>
</feature>
<keyword evidence="10 11" id="KW-0472">Membrane</keyword>
<comment type="subcellular location">
    <subcellularLocation>
        <location evidence="2">Membrane</location>
        <topology evidence="2">Multi-pass membrane protein</topology>
    </subcellularLocation>
    <subcellularLocation>
        <location evidence="1">Plastid</location>
        <location evidence="1">Chloroplast envelope</location>
    </subcellularLocation>
</comment>
<feature type="repeat" description="Solcar" evidence="11">
    <location>
        <begin position="95"/>
        <end position="187"/>
    </location>
</feature>
<dbReference type="GO" id="GO:0016020">
    <property type="term" value="C:membrane"/>
    <property type="evidence" value="ECO:0007669"/>
    <property type="project" value="UniProtKB-SubCell"/>
</dbReference>
<comment type="similarity">
    <text evidence="12">Belongs to the mitochondrial carrier (TC 2.A.29) family.</text>
</comment>
<dbReference type="InterPro" id="IPR002067">
    <property type="entry name" value="MCP"/>
</dbReference>
<dbReference type="EMBL" id="LSRQ01005121">
    <property type="protein sequence ID" value="OAY68073.1"/>
    <property type="molecule type" value="Genomic_DNA"/>
</dbReference>
<evidence type="ECO:0000256" key="8">
    <source>
        <dbReference type="ARBA" id="ARBA00022946"/>
    </source>
</evidence>
<evidence type="ECO:0000313" key="15">
    <source>
        <dbReference type="Proteomes" id="UP000092600"/>
    </source>
</evidence>
<keyword evidence="9" id="KW-1133">Transmembrane helix</keyword>
<sequence>MSGGSEGVVQWRPIPIPIPLPLPPPSAVITSEGGSGGASLPSFSLASLTAGGGGGGGGGVGEKESEVAPLPPPPPPLPSPQQLLRHPLALLALVPNSVALFSAGAISGAAAKTLTAPLDRVKLLMQTHSLRAAQGGGKKGFGFVEAITMIGKDEGIRGYWKGNLPQVIRIIPYSAVQLFSYEVYKKLFRKKDGELSVLGRLVAGACAGMTSTLVTYPLDVLRLRLAVEPGSRTMSQVALNMLREEGLASFYGGLGPSLIGIAPYIAVNFCMFDLVKKSLPERYQRRPETSLATALVSATLATLMCYPLDTVRRQMQMKGSPYNTILDAFPGKLPIFPHECCGSPKATLAQESIVLVMQKAGIVERDGLIGLYRGFVPNALKTLPNSSIKLTAFDTVKGLISAGQKELEKITQENQEKVVS</sequence>
<keyword evidence="5" id="KW-0934">Plastid</keyword>
<dbReference type="GO" id="GO:0015711">
    <property type="term" value="P:organic anion transport"/>
    <property type="evidence" value="ECO:0007669"/>
    <property type="project" value="UniProtKB-ARBA"/>
</dbReference>
<evidence type="ECO:0000256" key="13">
    <source>
        <dbReference type="SAM" id="MobiDB-lite"/>
    </source>
</evidence>
<dbReference type="PANTHER" id="PTHR24089">
    <property type="entry name" value="SOLUTE CARRIER FAMILY 25"/>
    <property type="match status" value="1"/>
</dbReference>
<dbReference type="Gene3D" id="1.50.40.10">
    <property type="entry name" value="Mitochondrial carrier domain"/>
    <property type="match status" value="2"/>
</dbReference>
<evidence type="ECO:0000256" key="9">
    <source>
        <dbReference type="ARBA" id="ARBA00022989"/>
    </source>
</evidence>
<dbReference type="Proteomes" id="UP000092600">
    <property type="component" value="Unassembled WGS sequence"/>
</dbReference>
<dbReference type="PRINTS" id="PR00926">
    <property type="entry name" value="MITOCARRIER"/>
</dbReference>
<evidence type="ECO:0000256" key="4">
    <source>
        <dbReference type="ARBA" id="ARBA00022528"/>
    </source>
</evidence>
<keyword evidence="7" id="KW-0677">Repeat</keyword>
<organism evidence="14 15">
    <name type="scientific">Ananas comosus</name>
    <name type="common">Pineapple</name>
    <name type="synonym">Ananas ananas</name>
    <dbReference type="NCBI Taxonomy" id="4615"/>
    <lineage>
        <taxon>Eukaryota</taxon>
        <taxon>Viridiplantae</taxon>
        <taxon>Streptophyta</taxon>
        <taxon>Embryophyta</taxon>
        <taxon>Tracheophyta</taxon>
        <taxon>Spermatophyta</taxon>
        <taxon>Magnoliopsida</taxon>
        <taxon>Liliopsida</taxon>
        <taxon>Poales</taxon>
        <taxon>Bromeliaceae</taxon>
        <taxon>Bromelioideae</taxon>
        <taxon>Ananas</taxon>
    </lineage>
</organism>
<dbReference type="FunFam" id="1.50.40.10:FF:000042">
    <property type="entry name" value="Envelope ADP,ATP carrier protein"/>
    <property type="match status" value="1"/>
</dbReference>
<dbReference type="GO" id="GO:0009941">
    <property type="term" value="C:chloroplast envelope"/>
    <property type="evidence" value="ECO:0007669"/>
    <property type="project" value="UniProtKB-SubCell"/>
</dbReference>
<protein>
    <submittedName>
        <fullName evidence="14">Putative envelope ADP,ATP carrier protein, chloroplastic</fullName>
    </submittedName>
</protein>
<reference evidence="14 15" key="1">
    <citation type="journal article" date="2016" name="DNA Res.">
        <title>The draft genome of MD-2 pineapple using hybrid error correction of long reads.</title>
        <authorList>
            <person name="Redwan R.M."/>
            <person name="Saidin A."/>
            <person name="Kumar S.V."/>
        </authorList>
    </citation>
    <scope>NUCLEOTIDE SEQUENCE [LARGE SCALE GENOMIC DNA]</scope>
    <source>
        <strain evidence="15">cv. MD2</strain>
        <tissue evidence="14">Leaf</tissue>
    </source>
</reference>
<keyword evidence="4" id="KW-0150">Chloroplast</keyword>
<dbReference type="GO" id="GO:0055085">
    <property type="term" value="P:transmembrane transport"/>
    <property type="evidence" value="ECO:0007669"/>
    <property type="project" value="InterPro"/>
</dbReference>
<evidence type="ECO:0000256" key="1">
    <source>
        <dbReference type="ARBA" id="ARBA00004119"/>
    </source>
</evidence>
<evidence type="ECO:0000256" key="10">
    <source>
        <dbReference type="ARBA" id="ARBA00023136"/>
    </source>
</evidence>
<keyword evidence="6 11" id="KW-0812">Transmembrane</keyword>
<evidence type="ECO:0000256" key="3">
    <source>
        <dbReference type="ARBA" id="ARBA00022448"/>
    </source>
</evidence>
<feature type="compositionally biased region" description="Gly residues" evidence="13">
    <location>
        <begin position="51"/>
        <end position="60"/>
    </location>
</feature>